<dbReference type="Gene3D" id="3.30.70.270">
    <property type="match status" value="1"/>
</dbReference>
<dbReference type="Pfam" id="PF00990">
    <property type="entry name" value="GGDEF"/>
    <property type="match status" value="1"/>
</dbReference>
<dbReference type="SUPFAM" id="SSF55785">
    <property type="entry name" value="PYP-like sensor domain (PAS domain)"/>
    <property type="match status" value="1"/>
</dbReference>
<dbReference type="InterPro" id="IPR001633">
    <property type="entry name" value="EAL_dom"/>
</dbReference>
<keyword evidence="6" id="KW-1185">Reference proteome</keyword>
<dbReference type="InterPro" id="IPR000014">
    <property type="entry name" value="PAS"/>
</dbReference>
<dbReference type="PROSITE" id="PS50883">
    <property type="entry name" value="EAL"/>
    <property type="match status" value="1"/>
</dbReference>
<dbReference type="InterPro" id="IPR000160">
    <property type="entry name" value="GGDEF_dom"/>
</dbReference>
<evidence type="ECO:0000313" key="6">
    <source>
        <dbReference type="Proteomes" id="UP000049855"/>
    </source>
</evidence>
<dbReference type="InterPro" id="IPR035965">
    <property type="entry name" value="PAS-like_dom_sf"/>
</dbReference>
<dbReference type="InterPro" id="IPR018771">
    <property type="entry name" value="PocR_dom"/>
</dbReference>
<dbReference type="Proteomes" id="UP000049855">
    <property type="component" value="Unassembled WGS sequence"/>
</dbReference>
<dbReference type="Gene3D" id="3.30.450.20">
    <property type="entry name" value="PAS domain"/>
    <property type="match status" value="1"/>
</dbReference>
<dbReference type="SUPFAM" id="SSF141868">
    <property type="entry name" value="EAL domain-like"/>
    <property type="match status" value="1"/>
</dbReference>
<dbReference type="Gene3D" id="3.20.20.450">
    <property type="entry name" value="EAL domain"/>
    <property type="match status" value="1"/>
</dbReference>
<dbReference type="RefSeq" id="WP_021170944.1">
    <property type="nucleotide sequence ID" value="NZ_CTRP01000014.1"/>
</dbReference>
<evidence type="ECO:0000259" key="2">
    <source>
        <dbReference type="PROSITE" id="PS50112"/>
    </source>
</evidence>
<evidence type="ECO:0000313" key="5">
    <source>
        <dbReference type="EMBL" id="CQR73676.1"/>
    </source>
</evidence>
<name>A0A0U1L1X7_9FIRM</name>
<feature type="domain" description="GGDEF" evidence="4">
    <location>
        <begin position="397"/>
        <end position="530"/>
    </location>
</feature>
<gene>
    <name evidence="5" type="ORF">SpAn4DRAFT_0138</name>
</gene>
<feature type="domain" description="PAS" evidence="2">
    <location>
        <begin position="263"/>
        <end position="302"/>
    </location>
</feature>
<proteinExistence type="predicted"/>
<dbReference type="Pfam" id="PF13188">
    <property type="entry name" value="PAS_8"/>
    <property type="match status" value="1"/>
</dbReference>
<dbReference type="InterPro" id="IPR052155">
    <property type="entry name" value="Biofilm_reg_signaling"/>
</dbReference>
<dbReference type="PANTHER" id="PTHR44757:SF2">
    <property type="entry name" value="BIOFILM ARCHITECTURE MAINTENANCE PROTEIN MBAA"/>
    <property type="match status" value="1"/>
</dbReference>
<sequence length="793" mass="89500">MKNKMQSKNNAANEREVSKTNLTNLIDIDFLQKFQDDFAKGVGLASVTVDLEGNPVTKPSSFTRFCMDYTQTTKCGGKRCAESHRKGGEEAARTGKPVIYQCHAGLIDFAAPIMLNGQLIGTILGGQILTTPPEEEKYRRFAKEIGVIPDEYVEAVKEVRIVSKESIEAAANVLYIVANSMSRTSYQQIKLKAVVTQSERKLQQTDEGLVAVQENLMASQDELRQQFENLKKQAIALEESQQRYRSLFDNMINGFALHDIICDESGKPVDYRFLSVNPAFERLTGLKGDKILGKTVMEIHPNIEPYWIEEYGKVALTGQPHSMIKYARELGRYYEVEAYCPEPGKFAVHFLDCTERFKHHEKMEHMAYHDALTDLPNRYLFRDRLQNALVRAVGSNQKLAVIMLDLDDFKLINDTLGHFAGDELLKVIGERLRSSLRAEDVVSRVGGDEFIILLENIKNIDNITPITEKIIQAVEKPWHYNQKMHNITCSLGVSVFPSDGQDADVLLKQADLAMYKGKELGNGCCQHYHFDMGAQVSRRVEMEAELRIAIEEEQFILYYQPQVDFNGCIVGVEALVRWQHPGRGMIPPMEFIPAAEESGLITKLGEWVLQTACRQAKKWQDDGLPPIYMAVNLSARQFHQQNLLQVISQTIEQSGLDPQRLILEITETVAMKSAEYTTQVLQTLRSMGVQIALDDFGIGYSSLLYLKKFPVNLLKIDRSFIQDIDTEPEGGSIARAILGLAKNLQYTVVAEGVETVEQLNFLKKLQCDQMQGYIFSKPLPSAGITELLLTMLR</sequence>
<dbReference type="PROSITE" id="PS50887">
    <property type="entry name" value="GGDEF"/>
    <property type="match status" value="1"/>
</dbReference>
<evidence type="ECO:0000259" key="4">
    <source>
        <dbReference type="PROSITE" id="PS50887"/>
    </source>
</evidence>
<feature type="domain" description="EAL" evidence="3">
    <location>
        <begin position="539"/>
        <end position="792"/>
    </location>
</feature>
<organism evidence="5 6">
    <name type="scientific">Sporomusa ovata</name>
    <dbReference type="NCBI Taxonomy" id="2378"/>
    <lineage>
        <taxon>Bacteria</taxon>
        <taxon>Bacillati</taxon>
        <taxon>Bacillota</taxon>
        <taxon>Negativicutes</taxon>
        <taxon>Selenomonadales</taxon>
        <taxon>Sporomusaceae</taxon>
        <taxon>Sporomusa</taxon>
    </lineage>
</organism>
<protein>
    <submittedName>
        <fullName evidence="5">Diguanylate cyclase/phosphodiesterase (GGDEF &amp; EAL domains) with PAS/PAC sensor(S)</fullName>
    </submittedName>
</protein>
<dbReference type="AlphaFoldDB" id="A0A0U1L1X7"/>
<keyword evidence="1" id="KW-0175">Coiled coil</keyword>
<feature type="coiled-coil region" evidence="1">
    <location>
        <begin position="213"/>
        <end position="240"/>
    </location>
</feature>
<dbReference type="SMART" id="SM00052">
    <property type="entry name" value="EAL"/>
    <property type="match status" value="1"/>
</dbReference>
<dbReference type="NCBIfam" id="TIGR00254">
    <property type="entry name" value="GGDEF"/>
    <property type="match status" value="1"/>
</dbReference>
<reference evidence="6" key="1">
    <citation type="submission" date="2015-03" db="EMBL/GenBank/DDBJ databases">
        <authorList>
            <person name="Nijsse Bart"/>
        </authorList>
    </citation>
    <scope>NUCLEOTIDE SEQUENCE [LARGE SCALE GENOMIC DNA]</scope>
</reference>
<dbReference type="Pfam" id="PF00563">
    <property type="entry name" value="EAL"/>
    <property type="match status" value="1"/>
</dbReference>
<dbReference type="InterPro" id="IPR029787">
    <property type="entry name" value="Nucleotide_cyclase"/>
</dbReference>
<dbReference type="EMBL" id="CTRP01000014">
    <property type="protein sequence ID" value="CQR73676.1"/>
    <property type="molecule type" value="Genomic_DNA"/>
</dbReference>
<dbReference type="SMART" id="SM00267">
    <property type="entry name" value="GGDEF"/>
    <property type="match status" value="1"/>
</dbReference>
<dbReference type="NCBIfam" id="TIGR00229">
    <property type="entry name" value="sensory_box"/>
    <property type="match status" value="1"/>
</dbReference>
<dbReference type="Pfam" id="PF10114">
    <property type="entry name" value="PocR"/>
    <property type="match status" value="1"/>
</dbReference>
<dbReference type="FunFam" id="3.20.20.450:FF:000001">
    <property type="entry name" value="Cyclic di-GMP phosphodiesterase yahA"/>
    <property type="match status" value="1"/>
</dbReference>
<evidence type="ECO:0000259" key="3">
    <source>
        <dbReference type="PROSITE" id="PS50883"/>
    </source>
</evidence>
<evidence type="ECO:0000256" key="1">
    <source>
        <dbReference type="SAM" id="Coils"/>
    </source>
</evidence>
<dbReference type="InterPro" id="IPR043128">
    <property type="entry name" value="Rev_trsase/Diguanyl_cyclase"/>
</dbReference>
<dbReference type="PANTHER" id="PTHR44757">
    <property type="entry name" value="DIGUANYLATE CYCLASE DGCP"/>
    <property type="match status" value="1"/>
</dbReference>
<accession>A0A0U1L1X7</accession>
<dbReference type="CDD" id="cd00130">
    <property type="entry name" value="PAS"/>
    <property type="match status" value="1"/>
</dbReference>
<dbReference type="CDD" id="cd01948">
    <property type="entry name" value="EAL"/>
    <property type="match status" value="1"/>
</dbReference>
<dbReference type="CDD" id="cd01949">
    <property type="entry name" value="GGDEF"/>
    <property type="match status" value="1"/>
</dbReference>
<dbReference type="SUPFAM" id="SSF55073">
    <property type="entry name" value="Nucleotide cyclase"/>
    <property type="match status" value="1"/>
</dbReference>
<dbReference type="PROSITE" id="PS50112">
    <property type="entry name" value="PAS"/>
    <property type="match status" value="1"/>
</dbReference>
<dbReference type="InterPro" id="IPR035919">
    <property type="entry name" value="EAL_sf"/>
</dbReference>
<dbReference type="FunFam" id="3.30.70.270:FF:000001">
    <property type="entry name" value="Diguanylate cyclase domain protein"/>
    <property type="match status" value="1"/>
</dbReference>